<protein>
    <submittedName>
        <fullName evidence="2">Uncharacterized protein</fullName>
    </submittedName>
</protein>
<accession>A0A6G1E7V5</accession>
<feature type="region of interest" description="Disordered" evidence="1">
    <location>
        <begin position="66"/>
        <end position="92"/>
    </location>
</feature>
<organism evidence="2 3">
    <name type="scientific">Oryza meyeriana var. granulata</name>
    <dbReference type="NCBI Taxonomy" id="110450"/>
    <lineage>
        <taxon>Eukaryota</taxon>
        <taxon>Viridiplantae</taxon>
        <taxon>Streptophyta</taxon>
        <taxon>Embryophyta</taxon>
        <taxon>Tracheophyta</taxon>
        <taxon>Spermatophyta</taxon>
        <taxon>Magnoliopsida</taxon>
        <taxon>Liliopsida</taxon>
        <taxon>Poales</taxon>
        <taxon>Poaceae</taxon>
        <taxon>BOP clade</taxon>
        <taxon>Oryzoideae</taxon>
        <taxon>Oryzeae</taxon>
        <taxon>Oryzinae</taxon>
        <taxon>Oryza</taxon>
        <taxon>Oryza meyeriana</taxon>
    </lineage>
</organism>
<sequence length="142" mass="15358">MRRRKERTNKNPKRRRQAWNHANREGCEGFYLGLGPVKPYGEPANGRLLGVRIVFFYFLVGGLRASSSPGTGHASGPVSPAPPGLRRPPYRLADSTHWPYRCAPRVAVRRAGAAMEVTTGGATSGDSGSEGACLLILSPADW</sequence>
<comment type="caution">
    <text evidence="2">The sequence shown here is derived from an EMBL/GenBank/DDBJ whole genome shotgun (WGS) entry which is preliminary data.</text>
</comment>
<evidence type="ECO:0000313" key="2">
    <source>
        <dbReference type="EMBL" id="KAF0920849.1"/>
    </source>
</evidence>
<keyword evidence="3" id="KW-1185">Reference proteome</keyword>
<feature type="compositionally biased region" description="Basic residues" evidence="1">
    <location>
        <begin position="1"/>
        <end position="18"/>
    </location>
</feature>
<proteinExistence type="predicted"/>
<dbReference type="EMBL" id="SPHZ02000005">
    <property type="protein sequence ID" value="KAF0920849.1"/>
    <property type="molecule type" value="Genomic_DNA"/>
</dbReference>
<feature type="region of interest" description="Disordered" evidence="1">
    <location>
        <begin position="1"/>
        <end position="20"/>
    </location>
</feature>
<dbReference type="AlphaFoldDB" id="A0A6G1E7V5"/>
<evidence type="ECO:0000256" key="1">
    <source>
        <dbReference type="SAM" id="MobiDB-lite"/>
    </source>
</evidence>
<name>A0A6G1E7V5_9ORYZ</name>
<dbReference type="Proteomes" id="UP000479710">
    <property type="component" value="Unassembled WGS sequence"/>
</dbReference>
<evidence type="ECO:0000313" key="3">
    <source>
        <dbReference type="Proteomes" id="UP000479710"/>
    </source>
</evidence>
<reference evidence="2 3" key="1">
    <citation type="submission" date="2019-11" db="EMBL/GenBank/DDBJ databases">
        <title>Whole genome sequence of Oryza granulata.</title>
        <authorList>
            <person name="Li W."/>
        </authorList>
    </citation>
    <scope>NUCLEOTIDE SEQUENCE [LARGE SCALE GENOMIC DNA]</scope>
    <source>
        <strain evidence="3">cv. Menghai</strain>
        <tissue evidence="2">Leaf</tissue>
    </source>
</reference>
<gene>
    <name evidence="2" type="ORF">E2562_037388</name>
</gene>